<dbReference type="Ensembl" id="ENSCSRT00000024530.1">
    <property type="protein sequence ID" value="ENSCSRP00000023512.1"/>
    <property type="gene ID" value="ENSCSRG00000017667.1"/>
</dbReference>
<dbReference type="Proteomes" id="UP000694403">
    <property type="component" value="Unplaced"/>
</dbReference>
<reference evidence="2" key="1">
    <citation type="submission" date="2025-08" db="UniProtKB">
        <authorList>
            <consortium name="Ensembl"/>
        </authorList>
    </citation>
    <scope>IDENTIFICATION</scope>
</reference>
<evidence type="ECO:0000256" key="1">
    <source>
        <dbReference type="SAM" id="MobiDB-lite"/>
    </source>
</evidence>
<sequence length="146" mass="15157">SDCPRTKDAQSRTHLEVLGVHMQLVAVQLAQLGEGLLDVVQVLHGLPEGGQNLLAVFMDLLVVEDGAGAGEVPEGGEKPLGPGVDDQQPRERETGAETRMGLAQPPHLPWAGRGAQGGLAHVGLGVCFHLHPAPGPGLGSPETQRP</sequence>
<protein>
    <submittedName>
        <fullName evidence="2">Uncharacterized protein</fullName>
    </submittedName>
</protein>
<feature type="compositionally biased region" description="Basic and acidic residues" evidence="1">
    <location>
        <begin position="87"/>
        <end position="96"/>
    </location>
</feature>
<organism evidence="2 3">
    <name type="scientific">Chelydra serpentina</name>
    <name type="common">Snapping turtle</name>
    <name type="synonym">Testudo serpentina</name>
    <dbReference type="NCBI Taxonomy" id="8475"/>
    <lineage>
        <taxon>Eukaryota</taxon>
        <taxon>Metazoa</taxon>
        <taxon>Chordata</taxon>
        <taxon>Craniata</taxon>
        <taxon>Vertebrata</taxon>
        <taxon>Euteleostomi</taxon>
        <taxon>Archelosauria</taxon>
        <taxon>Testudinata</taxon>
        <taxon>Testudines</taxon>
        <taxon>Cryptodira</taxon>
        <taxon>Durocryptodira</taxon>
        <taxon>Americhelydia</taxon>
        <taxon>Chelydroidea</taxon>
        <taxon>Chelydridae</taxon>
        <taxon>Chelydra</taxon>
    </lineage>
</organism>
<keyword evidence="3" id="KW-1185">Reference proteome</keyword>
<evidence type="ECO:0000313" key="2">
    <source>
        <dbReference type="Ensembl" id="ENSCSRP00000023512.1"/>
    </source>
</evidence>
<dbReference type="AlphaFoldDB" id="A0A8C3XUF9"/>
<accession>A0A8C3XUF9</accession>
<proteinExistence type="predicted"/>
<evidence type="ECO:0000313" key="3">
    <source>
        <dbReference type="Proteomes" id="UP000694403"/>
    </source>
</evidence>
<feature type="region of interest" description="Disordered" evidence="1">
    <location>
        <begin position="68"/>
        <end position="109"/>
    </location>
</feature>
<reference evidence="2" key="2">
    <citation type="submission" date="2025-09" db="UniProtKB">
        <authorList>
            <consortium name="Ensembl"/>
        </authorList>
    </citation>
    <scope>IDENTIFICATION</scope>
</reference>
<name>A0A8C3XUF9_CHESE</name>